<feature type="region of interest" description="Disordered" evidence="8">
    <location>
        <begin position="506"/>
        <end position="593"/>
    </location>
</feature>
<evidence type="ECO:0000256" key="5">
    <source>
        <dbReference type="ARBA" id="ARBA00022989"/>
    </source>
</evidence>
<keyword evidence="4 9" id="KW-0812">Transmembrane</keyword>
<keyword evidence="12" id="KW-1185">Reference proteome</keyword>
<dbReference type="SUPFAM" id="SSF52540">
    <property type="entry name" value="P-loop containing nucleoside triphosphate hydrolases"/>
    <property type="match status" value="1"/>
</dbReference>
<dbReference type="InterPro" id="IPR003856">
    <property type="entry name" value="LPS_length_determ_N"/>
</dbReference>
<feature type="domain" description="Polysaccharide chain length determinant N-terminal" evidence="10">
    <location>
        <begin position="11"/>
        <end position="103"/>
    </location>
</feature>
<dbReference type="Pfam" id="PF02706">
    <property type="entry name" value="Wzz"/>
    <property type="match status" value="1"/>
</dbReference>
<comment type="caution">
    <text evidence="11">The sequence shown here is derived from an EMBL/GenBank/DDBJ whole genome shotgun (WGS) entry which is preliminary data.</text>
</comment>
<feature type="coiled-coil region" evidence="7">
    <location>
        <begin position="159"/>
        <end position="217"/>
    </location>
</feature>
<dbReference type="AlphaFoldDB" id="A0A7W3MXA1"/>
<evidence type="ECO:0000256" key="4">
    <source>
        <dbReference type="ARBA" id="ARBA00022692"/>
    </source>
</evidence>
<sequence>MDPSPRPDTTEITDYAAMLRRRWRLIAACTFGTFLAALLVFLLMPKSYTAQASVQVTLTGAEDANSNARTNDGINLDTEAQLVRSAEVAERARALLKSSQSANALSKNVVVTVPPNSTILDIAYTGDSPQAARAGADAFAQAYLDNRRGSAEARLRESMQTINERITRVTAEIQELNARIRTLQRGSAERSTAATRQQLLNDELEKLNGQLSQANVTASNLTPGTVITKANAPRNPSSPKAQLYLPGGLMAGLLIGLLGAVIRDRTDKHVRHPADIERVTGLPVLLATPFGRKAAPVGLYDARSRIGQRVNQLCHLISATLGHGHHIILVTGASDGAGTGIAAANLAAGFARTESRVLLLSANLSSTASCRLLGVRPGPGLAEVLLGRKGPGAVVQESTVVPNLQVIQPGKDVEAAAELLQRSAMEQLLNRLRKTARYIIVETASPVESADAQAVADVADAAVIAVEIPRARYEDITDSVRQLDRMGTAVLGAIALPVQQQVAAPAAPAARPAGQGRAAQPGRAPAARTKPARRALPTSPVTDPAEPGDSIVWKGSAAGDPTSTAPDPGAPDIDPARPEPGVADRPADPAPWS</sequence>
<evidence type="ECO:0000256" key="8">
    <source>
        <dbReference type="SAM" id="MobiDB-lite"/>
    </source>
</evidence>
<gene>
    <name evidence="11" type="ORF">HNR21_002443</name>
</gene>
<keyword evidence="6 9" id="KW-0472">Membrane</keyword>
<dbReference type="Proteomes" id="UP000539313">
    <property type="component" value="Unassembled WGS sequence"/>
</dbReference>
<evidence type="ECO:0000256" key="9">
    <source>
        <dbReference type="SAM" id="Phobius"/>
    </source>
</evidence>
<proteinExistence type="inferred from homology"/>
<evidence type="ECO:0000313" key="11">
    <source>
        <dbReference type="EMBL" id="MBA9003561.1"/>
    </source>
</evidence>
<keyword evidence="7" id="KW-0175">Coiled coil</keyword>
<feature type="compositionally biased region" description="Low complexity" evidence="8">
    <location>
        <begin position="506"/>
        <end position="537"/>
    </location>
</feature>
<evidence type="ECO:0000313" key="12">
    <source>
        <dbReference type="Proteomes" id="UP000539313"/>
    </source>
</evidence>
<protein>
    <submittedName>
        <fullName evidence="11">Capsular polysaccharide biosynthesis protein</fullName>
    </submittedName>
</protein>
<evidence type="ECO:0000256" key="2">
    <source>
        <dbReference type="ARBA" id="ARBA00006683"/>
    </source>
</evidence>
<name>A0A7W3MXA1_9ACTN</name>
<dbReference type="InterPro" id="IPR027417">
    <property type="entry name" value="P-loop_NTPase"/>
</dbReference>
<organism evidence="11 12">
    <name type="scientific">Thermomonospora cellulosilytica</name>
    <dbReference type="NCBI Taxonomy" id="1411118"/>
    <lineage>
        <taxon>Bacteria</taxon>
        <taxon>Bacillati</taxon>
        <taxon>Actinomycetota</taxon>
        <taxon>Actinomycetes</taxon>
        <taxon>Streptosporangiales</taxon>
        <taxon>Thermomonosporaceae</taxon>
        <taxon>Thermomonospora</taxon>
    </lineage>
</organism>
<evidence type="ECO:0000256" key="6">
    <source>
        <dbReference type="ARBA" id="ARBA00023136"/>
    </source>
</evidence>
<dbReference type="GO" id="GO:0005886">
    <property type="term" value="C:plasma membrane"/>
    <property type="evidence" value="ECO:0007669"/>
    <property type="project" value="UniProtKB-SubCell"/>
</dbReference>
<dbReference type="PANTHER" id="PTHR32309:SF13">
    <property type="entry name" value="FERRIC ENTEROBACTIN TRANSPORT PROTEIN FEPE"/>
    <property type="match status" value="1"/>
</dbReference>
<feature type="transmembrane region" description="Helical" evidence="9">
    <location>
        <begin position="25"/>
        <end position="44"/>
    </location>
</feature>
<comment type="similarity">
    <text evidence="2">Belongs to the CpsC/CapA family.</text>
</comment>
<evidence type="ECO:0000259" key="10">
    <source>
        <dbReference type="Pfam" id="PF02706"/>
    </source>
</evidence>
<keyword evidence="3" id="KW-1003">Cell membrane</keyword>
<dbReference type="EMBL" id="JACJII010000001">
    <property type="protein sequence ID" value="MBA9003561.1"/>
    <property type="molecule type" value="Genomic_DNA"/>
</dbReference>
<reference evidence="11 12" key="1">
    <citation type="submission" date="2020-08" db="EMBL/GenBank/DDBJ databases">
        <title>Sequencing the genomes of 1000 actinobacteria strains.</title>
        <authorList>
            <person name="Klenk H.-P."/>
        </authorList>
    </citation>
    <scope>NUCLEOTIDE SEQUENCE [LARGE SCALE GENOMIC DNA]</scope>
    <source>
        <strain evidence="11 12">DSM 45823</strain>
    </source>
</reference>
<dbReference type="InterPro" id="IPR050445">
    <property type="entry name" value="Bact_polysacc_biosynth/exp"/>
</dbReference>
<evidence type="ECO:0000256" key="3">
    <source>
        <dbReference type="ARBA" id="ARBA00022475"/>
    </source>
</evidence>
<evidence type="ECO:0000256" key="1">
    <source>
        <dbReference type="ARBA" id="ARBA00004651"/>
    </source>
</evidence>
<dbReference type="GO" id="GO:0004713">
    <property type="term" value="F:protein tyrosine kinase activity"/>
    <property type="evidence" value="ECO:0007669"/>
    <property type="project" value="TreeGrafter"/>
</dbReference>
<keyword evidence="5 9" id="KW-1133">Transmembrane helix</keyword>
<evidence type="ECO:0000256" key="7">
    <source>
        <dbReference type="SAM" id="Coils"/>
    </source>
</evidence>
<dbReference type="RefSeq" id="WP_182705273.1">
    <property type="nucleotide sequence ID" value="NZ_JACJII010000001.1"/>
</dbReference>
<dbReference type="PANTHER" id="PTHR32309">
    <property type="entry name" value="TYROSINE-PROTEIN KINASE"/>
    <property type="match status" value="1"/>
</dbReference>
<dbReference type="Gene3D" id="3.40.50.300">
    <property type="entry name" value="P-loop containing nucleotide triphosphate hydrolases"/>
    <property type="match status" value="1"/>
</dbReference>
<accession>A0A7W3MXA1</accession>
<comment type="subcellular location">
    <subcellularLocation>
        <location evidence="1">Cell membrane</location>
        <topology evidence="1">Multi-pass membrane protein</topology>
    </subcellularLocation>
</comment>